<name>A0ABR3UUA7_9PLEO</name>
<evidence type="ECO:0000313" key="3">
    <source>
        <dbReference type="Proteomes" id="UP001578633"/>
    </source>
</evidence>
<comment type="caution">
    <text evidence="2">The sequence shown here is derived from an EMBL/GenBank/DDBJ whole genome shotgun (WGS) entry which is preliminary data.</text>
</comment>
<keyword evidence="3" id="KW-1185">Reference proteome</keyword>
<evidence type="ECO:0000313" key="2">
    <source>
        <dbReference type="EMBL" id="KAL1799885.1"/>
    </source>
</evidence>
<feature type="coiled-coil region" evidence="1">
    <location>
        <begin position="144"/>
        <end position="171"/>
    </location>
</feature>
<gene>
    <name evidence="2" type="ORF">ACET3X_000227</name>
</gene>
<sequence>MGVLSETRGPNGIIVAQPDHPIVQTFYDSRPSPQAMTGNIMDTERKRRSVFITLAEGSSFVPNVQSQQPLPPPKRQRSLPKTTVINSLDPRLQGRGTTMFSVKQEDIQPDIATNYNDMTTNDPQDTEDKLQEQEIEILKLRMDVVVKTREIRKLKAENDALKVENRNLRMHPVSTGVSFETGDNKPPWL</sequence>
<proteinExistence type="predicted"/>
<organism evidence="2 3">
    <name type="scientific">Alternaria dauci</name>
    <dbReference type="NCBI Taxonomy" id="48095"/>
    <lineage>
        <taxon>Eukaryota</taxon>
        <taxon>Fungi</taxon>
        <taxon>Dikarya</taxon>
        <taxon>Ascomycota</taxon>
        <taxon>Pezizomycotina</taxon>
        <taxon>Dothideomycetes</taxon>
        <taxon>Pleosporomycetidae</taxon>
        <taxon>Pleosporales</taxon>
        <taxon>Pleosporineae</taxon>
        <taxon>Pleosporaceae</taxon>
        <taxon>Alternaria</taxon>
        <taxon>Alternaria sect. Porri</taxon>
    </lineage>
</organism>
<protein>
    <submittedName>
        <fullName evidence="2">Uncharacterized protein</fullName>
    </submittedName>
</protein>
<dbReference type="GeneID" id="96080549"/>
<reference evidence="2 3" key="1">
    <citation type="submission" date="2024-09" db="EMBL/GenBank/DDBJ databases">
        <title>T2T genomes of carrot and Alternaria dauci and their utility for understanding host-pathogen interaction during carrot leaf blight disease.</title>
        <authorList>
            <person name="Liu W."/>
            <person name="Xu S."/>
            <person name="Ou C."/>
            <person name="Liu X."/>
            <person name="Zhuang F."/>
            <person name="Deng X.W."/>
        </authorList>
    </citation>
    <scope>NUCLEOTIDE SEQUENCE [LARGE SCALE GENOMIC DNA]</scope>
    <source>
        <strain evidence="2 3">A2016</strain>
    </source>
</reference>
<dbReference type="RefSeq" id="XP_069310469.1">
    <property type="nucleotide sequence ID" value="XM_069447499.1"/>
</dbReference>
<accession>A0ABR3UUA7</accession>
<evidence type="ECO:0000256" key="1">
    <source>
        <dbReference type="SAM" id="Coils"/>
    </source>
</evidence>
<dbReference type="EMBL" id="JBHGVX010000001">
    <property type="protein sequence ID" value="KAL1799885.1"/>
    <property type="molecule type" value="Genomic_DNA"/>
</dbReference>
<keyword evidence="1" id="KW-0175">Coiled coil</keyword>
<dbReference type="Proteomes" id="UP001578633">
    <property type="component" value="Chromosome 1"/>
</dbReference>